<evidence type="ECO:0000313" key="1">
    <source>
        <dbReference type="EMBL" id="KUZ86593.1"/>
    </source>
</evidence>
<dbReference type="EMBL" id="LOTN01000046">
    <property type="protein sequence ID" value="KUZ86593.1"/>
    <property type="molecule type" value="Genomic_DNA"/>
</dbReference>
<reference evidence="1 2" key="1">
    <citation type="submission" date="2015-11" db="EMBL/GenBank/DDBJ databases">
        <title>Expanding the genomic diversity of Burkholderia species for the development of highly accurate diagnostics.</title>
        <authorList>
            <person name="Sahl J."/>
            <person name="Keim P."/>
            <person name="Wagner D."/>
        </authorList>
    </citation>
    <scope>NUCLEOTIDE SEQUENCE [LARGE SCALE GENOMIC DNA]</scope>
    <source>
        <strain evidence="1 2">RF32-BP4</strain>
    </source>
</reference>
<dbReference type="Proteomes" id="UP000065521">
    <property type="component" value="Unassembled WGS sequence"/>
</dbReference>
<evidence type="ECO:0000313" key="2">
    <source>
        <dbReference type="Proteomes" id="UP000065521"/>
    </source>
</evidence>
<organism evidence="1 2">
    <name type="scientific">Burkholderia ubonensis</name>
    <dbReference type="NCBI Taxonomy" id="101571"/>
    <lineage>
        <taxon>Bacteria</taxon>
        <taxon>Pseudomonadati</taxon>
        <taxon>Pseudomonadota</taxon>
        <taxon>Betaproteobacteria</taxon>
        <taxon>Burkholderiales</taxon>
        <taxon>Burkholderiaceae</taxon>
        <taxon>Burkholderia</taxon>
        <taxon>Burkholderia cepacia complex</taxon>
    </lineage>
</organism>
<dbReference type="AlphaFoldDB" id="A0A102JMT1"/>
<comment type="caution">
    <text evidence="1">The sequence shown here is derived from an EMBL/GenBank/DDBJ whole genome shotgun (WGS) entry which is preliminary data.</text>
</comment>
<protein>
    <submittedName>
        <fullName evidence="1">Uncharacterized protein</fullName>
    </submittedName>
</protein>
<accession>A0A102JMT1</accession>
<name>A0A102JMT1_9BURK</name>
<gene>
    <name evidence="1" type="ORF">WI38_22270</name>
</gene>
<proteinExistence type="predicted"/>
<sequence length="132" mass="14530">MAVDRDVTVTLRDPAMPGGVWHISLVDALDVVDRLDSYGRERIELALRYAAEHGHLSVGDMAVWEEYVTHGKVRWVPVIHVRNDDGEQSRADAVSGDPLMSRSEALNAARSMCDALGGEWYGVRHATESGAM</sequence>